<feature type="transmembrane region" description="Helical" evidence="5">
    <location>
        <begin position="204"/>
        <end position="223"/>
    </location>
</feature>
<evidence type="ECO:0000256" key="5">
    <source>
        <dbReference type="SAM" id="Phobius"/>
    </source>
</evidence>
<proteinExistence type="predicted"/>
<dbReference type="EMBL" id="ML178826">
    <property type="protein sequence ID" value="TFL01039.1"/>
    <property type="molecule type" value="Genomic_DNA"/>
</dbReference>
<keyword evidence="8" id="KW-1185">Reference proteome</keyword>
<dbReference type="Proteomes" id="UP000305067">
    <property type="component" value="Unassembled WGS sequence"/>
</dbReference>
<keyword evidence="2 5" id="KW-0812">Transmembrane</keyword>
<dbReference type="Gene3D" id="1.20.1720.10">
    <property type="entry name" value="Multidrug resistance protein D"/>
    <property type="match status" value="1"/>
</dbReference>
<dbReference type="OrthoDB" id="3066029at2759"/>
<feature type="transmembrane region" description="Helical" evidence="5">
    <location>
        <begin position="144"/>
        <end position="165"/>
    </location>
</feature>
<evidence type="ECO:0000313" key="8">
    <source>
        <dbReference type="Proteomes" id="UP000305067"/>
    </source>
</evidence>
<dbReference type="GO" id="GO:0005886">
    <property type="term" value="C:plasma membrane"/>
    <property type="evidence" value="ECO:0007669"/>
    <property type="project" value="TreeGrafter"/>
</dbReference>
<dbReference type="PANTHER" id="PTHR23502:SF64">
    <property type="entry name" value="TRANSPORTER, PUTATIVE (AFU_ORTHOLOGUE AFUA_3G11760)-RELATED"/>
    <property type="match status" value="1"/>
</dbReference>
<accession>A0A5C3QLG6</accession>
<feature type="transmembrane region" description="Helical" evidence="5">
    <location>
        <begin position="114"/>
        <end position="132"/>
    </location>
</feature>
<feature type="transmembrane region" description="Helical" evidence="5">
    <location>
        <begin position="266"/>
        <end position="289"/>
    </location>
</feature>
<dbReference type="STRING" id="1884261.A0A5C3QLG6"/>
<feature type="domain" description="Major facilitator superfamily (MFS) profile" evidence="6">
    <location>
        <begin position="49"/>
        <end position="467"/>
    </location>
</feature>
<feature type="transmembrane region" description="Helical" evidence="5">
    <location>
        <begin position="49"/>
        <end position="72"/>
    </location>
</feature>
<sequence length="484" mass="51360">MTGPPEEHTPLLISSDPEIGYQRDAGHAQKVASHQAVYDRFSRGEKYRIVTLVAFTGLIPLFVSGSFVPSIPQMAIDLDSTAEVISLAVSISVLATAFGTLFWATYSGFYGRRLIYLSGLPLVFIGSLGVGSSTTVSSLMCWRVVQAFGAAGGLSLGAGVIGDIYRLEERGTAMGVFFAAVLLGPALAPVAGGLAAHYSSWRVMQYALGISGLLIFLAMYTWFPETSHPGVLGVEKLPSEEREKTGRRPVVLNPLRGLALMRSPNLAAVTFATGTALLTEYVLIVPIAATIGERYGITNEAIIGACFIPMGVGNFTGAPLAGRISDRLIIKYRAQRGGTWVPEDRLRASLIGGFFLVPLSVMACGWATVFVSGWPGLVINLVGMFVNGLGVDIVLSPVGSYTVDILHNRSAEIMAANAASRNLILSACIPMMLPLIKSVGAGWTNTIAAGAAWAGAVMLHVTIRNGEAMRKWVDVGFTTNDENN</sequence>
<keyword evidence="3 5" id="KW-1133">Transmembrane helix</keyword>
<organism evidence="7 8">
    <name type="scientific">Pterulicium gracile</name>
    <dbReference type="NCBI Taxonomy" id="1884261"/>
    <lineage>
        <taxon>Eukaryota</taxon>
        <taxon>Fungi</taxon>
        <taxon>Dikarya</taxon>
        <taxon>Basidiomycota</taxon>
        <taxon>Agaricomycotina</taxon>
        <taxon>Agaricomycetes</taxon>
        <taxon>Agaricomycetidae</taxon>
        <taxon>Agaricales</taxon>
        <taxon>Pleurotineae</taxon>
        <taxon>Pterulaceae</taxon>
        <taxon>Pterulicium</taxon>
    </lineage>
</organism>
<protein>
    <submittedName>
        <fullName evidence="7">Major facilitator superfamily domain-containing protein</fullName>
    </submittedName>
</protein>
<evidence type="ECO:0000256" key="3">
    <source>
        <dbReference type="ARBA" id="ARBA00022989"/>
    </source>
</evidence>
<feature type="transmembrane region" description="Helical" evidence="5">
    <location>
        <begin position="442"/>
        <end position="463"/>
    </location>
</feature>
<dbReference type="InterPro" id="IPR020846">
    <property type="entry name" value="MFS_dom"/>
</dbReference>
<dbReference type="SUPFAM" id="SSF103473">
    <property type="entry name" value="MFS general substrate transporter"/>
    <property type="match status" value="1"/>
</dbReference>
<gene>
    <name evidence="7" type="ORF">BDV98DRAFT_593456</name>
</gene>
<dbReference type="InterPro" id="IPR011701">
    <property type="entry name" value="MFS"/>
</dbReference>
<reference evidence="7 8" key="1">
    <citation type="journal article" date="2019" name="Nat. Ecol. Evol.">
        <title>Megaphylogeny resolves global patterns of mushroom evolution.</title>
        <authorList>
            <person name="Varga T."/>
            <person name="Krizsan K."/>
            <person name="Foldi C."/>
            <person name="Dima B."/>
            <person name="Sanchez-Garcia M."/>
            <person name="Sanchez-Ramirez S."/>
            <person name="Szollosi G.J."/>
            <person name="Szarkandi J.G."/>
            <person name="Papp V."/>
            <person name="Albert L."/>
            <person name="Andreopoulos W."/>
            <person name="Angelini C."/>
            <person name="Antonin V."/>
            <person name="Barry K.W."/>
            <person name="Bougher N.L."/>
            <person name="Buchanan P."/>
            <person name="Buyck B."/>
            <person name="Bense V."/>
            <person name="Catcheside P."/>
            <person name="Chovatia M."/>
            <person name="Cooper J."/>
            <person name="Damon W."/>
            <person name="Desjardin D."/>
            <person name="Finy P."/>
            <person name="Geml J."/>
            <person name="Haridas S."/>
            <person name="Hughes K."/>
            <person name="Justo A."/>
            <person name="Karasinski D."/>
            <person name="Kautmanova I."/>
            <person name="Kiss B."/>
            <person name="Kocsube S."/>
            <person name="Kotiranta H."/>
            <person name="LaButti K.M."/>
            <person name="Lechner B.E."/>
            <person name="Liimatainen K."/>
            <person name="Lipzen A."/>
            <person name="Lukacs Z."/>
            <person name="Mihaltcheva S."/>
            <person name="Morgado L.N."/>
            <person name="Niskanen T."/>
            <person name="Noordeloos M.E."/>
            <person name="Ohm R.A."/>
            <person name="Ortiz-Santana B."/>
            <person name="Ovrebo C."/>
            <person name="Racz N."/>
            <person name="Riley R."/>
            <person name="Savchenko A."/>
            <person name="Shiryaev A."/>
            <person name="Soop K."/>
            <person name="Spirin V."/>
            <person name="Szebenyi C."/>
            <person name="Tomsovsky M."/>
            <person name="Tulloss R.E."/>
            <person name="Uehling J."/>
            <person name="Grigoriev I.V."/>
            <person name="Vagvolgyi C."/>
            <person name="Papp T."/>
            <person name="Martin F.M."/>
            <person name="Miettinen O."/>
            <person name="Hibbett D.S."/>
            <person name="Nagy L.G."/>
        </authorList>
    </citation>
    <scope>NUCLEOTIDE SEQUENCE [LARGE SCALE GENOMIC DNA]</scope>
    <source>
        <strain evidence="7 8">CBS 309.79</strain>
    </source>
</reference>
<name>A0A5C3QLG6_9AGAR</name>
<evidence type="ECO:0000256" key="2">
    <source>
        <dbReference type="ARBA" id="ARBA00022692"/>
    </source>
</evidence>
<feature type="transmembrane region" description="Helical" evidence="5">
    <location>
        <begin position="346"/>
        <end position="371"/>
    </location>
</feature>
<dbReference type="Pfam" id="PF07690">
    <property type="entry name" value="MFS_1"/>
    <property type="match status" value="1"/>
</dbReference>
<dbReference type="GO" id="GO:0022857">
    <property type="term" value="F:transmembrane transporter activity"/>
    <property type="evidence" value="ECO:0007669"/>
    <property type="project" value="InterPro"/>
</dbReference>
<feature type="transmembrane region" description="Helical" evidence="5">
    <location>
        <begin position="377"/>
        <end position="398"/>
    </location>
</feature>
<dbReference type="InterPro" id="IPR036259">
    <property type="entry name" value="MFS_trans_sf"/>
</dbReference>
<dbReference type="PANTHER" id="PTHR23502">
    <property type="entry name" value="MAJOR FACILITATOR SUPERFAMILY"/>
    <property type="match status" value="1"/>
</dbReference>
<evidence type="ECO:0000256" key="4">
    <source>
        <dbReference type="ARBA" id="ARBA00023136"/>
    </source>
</evidence>
<dbReference type="AlphaFoldDB" id="A0A5C3QLG6"/>
<feature type="transmembrane region" description="Helical" evidence="5">
    <location>
        <begin position="177"/>
        <end position="198"/>
    </location>
</feature>
<feature type="transmembrane region" description="Helical" evidence="5">
    <location>
        <begin position="84"/>
        <end position="102"/>
    </location>
</feature>
<feature type="transmembrane region" description="Helical" evidence="5">
    <location>
        <begin position="301"/>
        <end position="325"/>
    </location>
</feature>
<evidence type="ECO:0000259" key="6">
    <source>
        <dbReference type="PROSITE" id="PS50850"/>
    </source>
</evidence>
<evidence type="ECO:0000313" key="7">
    <source>
        <dbReference type="EMBL" id="TFL01039.1"/>
    </source>
</evidence>
<dbReference type="PROSITE" id="PS50850">
    <property type="entry name" value="MFS"/>
    <property type="match status" value="1"/>
</dbReference>
<evidence type="ECO:0000256" key="1">
    <source>
        <dbReference type="ARBA" id="ARBA00004141"/>
    </source>
</evidence>
<keyword evidence="4 5" id="KW-0472">Membrane</keyword>
<comment type="subcellular location">
    <subcellularLocation>
        <location evidence="1">Membrane</location>
        <topology evidence="1">Multi-pass membrane protein</topology>
    </subcellularLocation>
</comment>